<protein>
    <submittedName>
        <fullName evidence="2">Uncharacterized protein</fullName>
    </submittedName>
</protein>
<evidence type="ECO:0000313" key="2">
    <source>
        <dbReference type="EMBL" id="GAV52987.1"/>
    </source>
</evidence>
<sequence>MYMYMYWRIRVYMQELDSLTTLLRCERLRKKGKTMRRKRFKLVKANDSVKPLHPRSTNVKTPSADSKVKQPLKRSIDQSSQQTKKRKKESHAATDELGETVFENDHVQLKFSEPSPRAVSPPRRLGKIVEEGNSLQLDDFDQPPESTSTPVNSSRDSRGGSPLNYNGFTDDLPPHNKYLEQQQQQMFPYMPFGFIPQYQFPSTFPIGYNNGIAPAQTIGPSMGPQYPIPMGFPMSYPFPHPTMMDPYTRNYVYGPGSQSSSYKSSGGEATYRGSEESRGK</sequence>
<comment type="caution">
    <text evidence="2">The sequence shown here is derived from an EMBL/GenBank/DDBJ whole genome shotgun (WGS) entry which is preliminary data.</text>
</comment>
<feature type="region of interest" description="Disordered" evidence="1">
    <location>
        <begin position="44"/>
        <end position="99"/>
    </location>
</feature>
<dbReference type="Proteomes" id="UP000187013">
    <property type="component" value="Unassembled WGS sequence"/>
</dbReference>
<gene>
    <name evidence="2" type="ORF">ZYGR_0AI02690</name>
</gene>
<feature type="compositionally biased region" description="Polar residues" evidence="1">
    <location>
        <begin position="144"/>
        <end position="154"/>
    </location>
</feature>
<dbReference type="OrthoDB" id="4066363at2759"/>
<dbReference type="AlphaFoldDB" id="A0A1Q3AB93"/>
<dbReference type="EMBL" id="BDGX01000035">
    <property type="protein sequence ID" value="GAV52987.1"/>
    <property type="molecule type" value="Genomic_DNA"/>
</dbReference>
<name>A0A1Q3AB93_ZYGRO</name>
<proteinExistence type="predicted"/>
<evidence type="ECO:0000313" key="3">
    <source>
        <dbReference type="Proteomes" id="UP000187013"/>
    </source>
</evidence>
<accession>A0A1Q3AB93</accession>
<reference evidence="2 3" key="1">
    <citation type="submission" date="2016-08" db="EMBL/GenBank/DDBJ databases">
        <title>Draft genome sequence of allopolyploid Zygosaccharomyces rouxii.</title>
        <authorList>
            <person name="Watanabe J."/>
            <person name="Uehara K."/>
            <person name="Mogi Y."/>
            <person name="Tsukioka Y."/>
        </authorList>
    </citation>
    <scope>NUCLEOTIDE SEQUENCE [LARGE SCALE GENOMIC DNA]</scope>
    <source>
        <strain evidence="2 3">NBRC 110957</strain>
    </source>
</reference>
<organism evidence="2 3">
    <name type="scientific">Zygosaccharomyces rouxii</name>
    <dbReference type="NCBI Taxonomy" id="4956"/>
    <lineage>
        <taxon>Eukaryota</taxon>
        <taxon>Fungi</taxon>
        <taxon>Dikarya</taxon>
        <taxon>Ascomycota</taxon>
        <taxon>Saccharomycotina</taxon>
        <taxon>Saccharomycetes</taxon>
        <taxon>Saccharomycetales</taxon>
        <taxon>Saccharomycetaceae</taxon>
        <taxon>Zygosaccharomyces</taxon>
    </lineage>
</organism>
<feature type="region of interest" description="Disordered" evidence="1">
    <location>
        <begin position="133"/>
        <end position="161"/>
    </location>
</feature>
<feature type="region of interest" description="Disordered" evidence="1">
    <location>
        <begin position="255"/>
        <end position="280"/>
    </location>
</feature>
<feature type="compositionally biased region" description="Low complexity" evidence="1">
    <location>
        <begin position="255"/>
        <end position="267"/>
    </location>
</feature>
<feature type="compositionally biased region" description="Polar residues" evidence="1">
    <location>
        <begin position="55"/>
        <end position="64"/>
    </location>
</feature>
<evidence type="ECO:0000256" key="1">
    <source>
        <dbReference type="SAM" id="MobiDB-lite"/>
    </source>
</evidence>